<dbReference type="Pfam" id="PF22725">
    <property type="entry name" value="GFO_IDH_MocA_C3"/>
    <property type="match status" value="1"/>
</dbReference>
<dbReference type="EMBL" id="UOGK01000630">
    <property type="protein sequence ID" value="VAX42024.1"/>
    <property type="molecule type" value="Genomic_DNA"/>
</dbReference>
<feature type="non-terminal residue" evidence="3">
    <location>
        <position position="261"/>
    </location>
</feature>
<dbReference type="InterPro" id="IPR036291">
    <property type="entry name" value="NAD(P)-bd_dom_sf"/>
</dbReference>
<gene>
    <name evidence="3" type="ORF">MNBD_PLANCTO03-1665</name>
</gene>
<dbReference type="GO" id="GO:0000166">
    <property type="term" value="F:nucleotide binding"/>
    <property type="evidence" value="ECO:0007669"/>
    <property type="project" value="InterPro"/>
</dbReference>
<dbReference type="Gene3D" id="3.40.50.720">
    <property type="entry name" value="NAD(P)-binding Rossmann-like Domain"/>
    <property type="match status" value="1"/>
</dbReference>
<organism evidence="3">
    <name type="scientific">hydrothermal vent metagenome</name>
    <dbReference type="NCBI Taxonomy" id="652676"/>
    <lineage>
        <taxon>unclassified sequences</taxon>
        <taxon>metagenomes</taxon>
        <taxon>ecological metagenomes</taxon>
    </lineage>
</organism>
<dbReference type="SUPFAM" id="SSF55347">
    <property type="entry name" value="Glyceraldehyde-3-phosphate dehydrogenase-like, C-terminal domain"/>
    <property type="match status" value="1"/>
</dbReference>
<reference evidence="3" key="1">
    <citation type="submission" date="2018-06" db="EMBL/GenBank/DDBJ databases">
        <authorList>
            <person name="Zhirakovskaya E."/>
        </authorList>
    </citation>
    <scope>NUCLEOTIDE SEQUENCE</scope>
</reference>
<feature type="domain" description="GFO/IDH/MocA-like oxidoreductase" evidence="2">
    <location>
        <begin position="145"/>
        <end position="245"/>
    </location>
</feature>
<accession>A0A3B1DZK5</accession>
<protein>
    <submittedName>
        <fullName evidence="3">Oxidoreductase</fullName>
    </submittedName>
</protein>
<name>A0A3B1DZK5_9ZZZZ</name>
<dbReference type="Pfam" id="PF01408">
    <property type="entry name" value="GFO_IDH_MocA"/>
    <property type="match status" value="1"/>
</dbReference>
<dbReference type="InterPro" id="IPR000683">
    <property type="entry name" value="Gfo/Idh/MocA-like_OxRdtase_N"/>
</dbReference>
<evidence type="ECO:0000259" key="1">
    <source>
        <dbReference type="Pfam" id="PF01408"/>
    </source>
</evidence>
<evidence type="ECO:0000313" key="3">
    <source>
        <dbReference type="EMBL" id="VAX42024.1"/>
    </source>
</evidence>
<dbReference type="InterPro" id="IPR051317">
    <property type="entry name" value="Gfo/Idh/MocA_oxidoreduct"/>
</dbReference>
<dbReference type="AlphaFoldDB" id="A0A3B1DZK5"/>
<evidence type="ECO:0000259" key="2">
    <source>
        <dbReference type="Pfam" id="PF22725"/>
    </source>
</evidence>
<feature type="domain" description="Gfo/Idh/MocA-like oxidoreductase N-terminal" evidence="1">
    <location>
        <begin position="6"/>
        <end position="137"/>
    </location>
</feature>
<dbReference type="InterPro" id="IPR055170">
    <property type="entry name" value="GFO_IDH_MocA-like_dom"/>
</dbReference>
<dbReference type="PANTHER" id="PTHR43708">
    <property type="entry name" value="CONSERVED EXPRESSED OXIDOREDUCTASE (EUROFUNG)"/>
    <property type="match status" value="1"/>
</dbReference>
<proteinExistence type="predicted"/>
<dbReference type="Gene3D" id="3.30.360.10">
    <property type="entry name" value="Dihydrodipicolinate Reductase, domain 2"/>
    <property type="match status" value="1"/>
</dbReference>
<dbReference type="SUPFAM" id="SSF51735">
    <property type="entry name" value="NAD(P)-binding Rossmann-fold domains"/>
    <property type="match status" value="1"/>
</dbReference>
<dbReference type="PANTHER" id="PTHR43708:SF3">
    <property type="entry name" value="OXIDOREDUCTASE"/>
    <property type="match status" value="1"/>
</dbReference>
<sequence length="261" mass="28607">MSHRLKLGMVGGGQDAFIGAVHRAAVRLDGEIEIAAGALSSMPERSIASGKELGLADDRCYPTWRTMLEGELVLPVHERIDLVAIVTPNHEHFEPARAFLNAGIPVVLDKPMVRTLDEAKDLVRLVYERDVLLAVTYNYSGYPLVRQAREMVRSGELGEVRKVVVEYNQGWLAEKLEEIGQKQADWRTDPARSGVGGCIGDIGSHCEQLVSYVTGLEIEALCADLTTFVPGRRLDDDANLLLRFKPMGNGAPARGVLFASQ</sequence>